<dbReference type="Pfam" id="PF13411">
    <property type="entry name" value="MerR_1"/>
    <property type="match status" value="1"/>
</dbReference>
<dbReference type="SMART" id="SM00422">
    <property type="entry name" value="HTH_MERR"/>
    <property type="match status" value="1"/>
</dbReference>
<dbReference type="GO" id="GO:0046872">
    <property type="term" value="F:metal ion binding"/>
    <property type="evidence" value="ECO:0007669"/>
    <property type="project" value="InterPro"/>
</dbReference>
<keyword evidence="2" id="KW-0805">Transcription regulation</keyword>
<dbReference type="InterPro" id="IPR036724">
    <property type="entry name" value="Cobalamin-bd_sf"/>
</dbReference>
<dbReference type="STRING" id="1255658.FM114_08630"/>
<dbReference type="OrthoDB" id="9800334at2"/>
<proteinExistence type="predicted"/>
<dbReference type="PROSITE" id="PS50937">
    <property type="entry name" value="HTH_MERR_2"/>
    <property type="match status" value="1"/>
</dbReference>
<dbReference type="Gene3D" id="1.10.1240.10">
    <property type="entry name" value="Methionine synthase domain"/>
    <property type="match status" value="1"/>
</dbReference>
<evidence type="ECO:0000256" key="4">
    <source>
        <dbReference type="ARBA" id="ARBA00023163"/>
    </source>
</evidence>
<dbReference type="SUPFAM" id="SSF46955">
    <property type="entry name" value="Putative DNA-binding domain"/>
    <property type="match status" value="1"/>
</dbReference>
<evidence type="ECO:0000256" key="2">
    <source>
        <dbReference type="ARBA" id="ARBA00023015"/>
    </source>
</evidence>
<feature type="domain" description="HTH merR-type" evidence="5">
    <location>
        <begin position="8"/>
        <end position="77"/>
    </location>
</feature>
<evidence type="ECO:0000313" key="7">
    <source>
        <dbReference type="Proteomes" id="UP000188342"/>
    </source>
</evidence>
<dbReference type="InterPro" id="IPR000551">
    <property type="entry name" value="MerR-type_HTH_dom"/>
</dbReference>
<evidence type="ECO:0000259" key="5">
    <source>
        <dbReference type="PROSITE" id="PS50937"/>
    </source>
</evidence>
<keyword evidence="1" id="KW-0678">Repressor</keyword>
<name>A0A1R4JMJ5_9ACTN</name>
<dbReference type="InterPro" id="IPR036594">
    <property type="entry name" value="Meth_synthase_dom"/>
</dbReference>
<dbReference type="RefSeq" id="WP_094764734.1">
    <property type="nucleotide sequence ID" value="NZ_FUKQ01000032.1"/>
</dbReference>
<organism evidence="6 7">
    <name type="scientific">Luteococcus japonicus LSP_Lj1</name>
    <dbReference type="NCBI Taxonomy" id="1255658"/>
    <lineage>
        <taxon>Bacteria</taxon>
        <taxon>Bacillati</taxon>
        <taxon>Actinomycetota</taxon>
        <taxon>Actinomycetes</taxon>
        <taxon>Propionibacteriales</taxon>
        <taxon>Propionibacteriaceae</taxon>
        <taxon>Luteococcus</taxon>
    </lineage>
</organism>
<protein>
    <submittedName>
        <fullName evidence="6">Transcriptional regulator, MerR family</fullName>
    </submittedName>
</protein>
<accession>A0A1R4JMJ5</accession>
<keyword evidence="4" id="KW-0804">Transcription</keyword>
<evidence type="ECO:0000256" key="1">
    <source>
        <dbReference type="ARBA" id="ARBA00022491"/>
    </source>
</evidence>
<dbReference type="InterPro" id="IPR009061">
    <property type="entry name" value="DNA-bd_dom_put_sf"/>
</dbReference>
<dbReference type="InterPro" id="IPR003759">
    <property type="entry name" value="Cbl-bd_cap"/>
</dbReference>
<evidence type="ECO:0000256" key="3">
    <source>
        <dbReference type="ARBA" id="ARBA00023125"/>
    </source>
</evidence>
<evidence type="ECO:0000313" key="6">
    <source>
        <dbReference type="EMBL" id="SJN33501.1"/>
    </source>
</evidence>
<dbReference type="Gene3D" id="1.10.1660.10">
    <property type="match status" value="1"/>
</dbReference>
<dbReference type="Pfam" id="PF02607">
    <property type="entry name" value="B12-binding_2"/>
    <property type="match status" value="1"/>
</dbReference>
<dbReference type="Proteomes" id="UP000188342">
    <property type="component" value="Unassembled WGS sequence"/>
</dbReference>
<dbReference type="GO" id="GO:0031419">
    <property type="term" value="F:cobalamin binding"/>
    <property type="evidence" value="ECO:0007669"/>
    <property type="project" value="InterPro"/>
</dbReference>
<dbReference type="PROSITE" id="PS00552">
    <property type="entry name" value="HTH_MERR_1"/>
    <property type="match status" value="1"/>
</dbReference>
<dbReference type="Gene3D" id="3.40.50.280">
    <property type="entry name" value="Cobalamin-binding domain"/>
    <property type="match status" value="1"/>
</dbReference>
<keyword evidence="7" id="KW-1185">Reference proteome</keyword>
<dbReference type="AlphaFoldDB" id="A0A1R4JMJ5"/>
<gene>
    <name evidence="6" type="ORF">FM114_08630</name>
</gene>
<sequence>METTTAHDMSIGDVAAAAGISASTLRSWEVRYQLVDPIRSYGLTRRYTEAQLETIRTMKQLVDSGLPARKAAAMLRQAAPAQPRVSQAGPLGDSGLLVRHGAAPAQLRQAIDEVFASAPFETVLSMWLMPNLRTLGDAWADGQLDIATEHLISILIRHKLGTLLDALPSDGPRVLVGLPAGARHEIPSLALAICLRRRHFDAQFLGADTPEESWAAACDMLTPQAIVLGTLLPADTHSAQSAIQACSGRVPLIYVGGPQMPDTDLATHLPDDIPMAADVIAASLAS</sequence>
<reference evidence="6 7" key="1">
    <citation type="submission" date="2017-02" db="EMBL/GenBank/DDBJ databases">
        <authorList>
            <person name="Peterson S.W."/>
        </authorList>
    </citation>
    <scope>NUCLEOTIDE SEQUENCE [LARGE SCALE GENOMIC DNA]</scope>
    <source>
        <strain evidence="6 7">LSP_Lj1</strain>
    </source>
</reference>
<dbReference type="GO" id="GO:0003677">
    <property type="term" value="F:DNA binding"/>
    <property type="evidence" value="ECO:0007669"/>
    <property type="project" value="UniProtKB-KW"/>
</dbReference>
<dbReference type="SUPFAM" id="SSF52242">
    <property type="entry name" value="Cobalamin (vitamin B12)-binding domain"/>
    <property type="match status" value="1"/>
</dbReference>
<dbReference type="InterPro" id="IPR047057">
    <property type="entry name" value="MerR_fam"/>
</dbReference>
<dbReference type="EMBL" id="FUKQ01000032">
    <property type="protein sequence ID" value="SJN33501.1"/>
    <property type="molecule type" value="Genomic_DNA"/>
</dbReference>
<keyword evidence="3" id="KW-0238">DNA-binding</keyword>
<dbReference type="PANTHER" id="PTHR30204">
    <property type="entry name" value="REDOX-CYCLING DRUG-SENSING TRANSCRIPTIONAL ACTIVATOR SOXR"/>
    <property type="match status" value="1"/>
</dbReference>
<dbReference type="PANTHER" id="PTHR30204:SF69">
    <property type="entry name" value="MERR-FAMILY TRANSCRIPTIONAL REGULATOR"/>
    <property type="match status" value="1"/>
</dbReference>
<dbReference type="GO" id="GO:0003700">
    <property type="term" value="F:DNA-binding transcription factor activity"/>
    <property type="evidence" value="ECO:0007669"/>
    <property type="project" value="InterPro"/>
</dbReference>